<evidence type="ECO:0000313" key="2">
    <source>
        <dbReference type="Proteomes" id="UP000045706"/>
    </source>
</evidence>
<evidence type="ECO:0000313" key="1">
    <source>
        <dbReference type="EMBL" id="CRK48944.1"/>
    </source>
</evidence>
<gene>
    <name evidence="1" type="ORF">BN1723_020699</name>
</gene>
<organism evidence="1 2">
    <name type="scientific">Verticillium longisporum</name>
    <name type="common">Verticillium dahliae var. longisporum</name>
    <dbReference type="NCBI Taxonomy" id="100787"/>
    <lineage>
        <taxon>Eukaryota</taxon>
        <taxon>Fungi</taxon>
        <taxon>Dikarya</taxon>
        <taxon>Ascomycota</taxon>
        <taxon>Pezizomycotina</taxon>
        <taxon>Sordariomycetes</taxon>
        <taxon>Hypocreomycetidae</taxon>
        <taxon>Glomerellales</taxon>
        <taxon>Plectosphaerellaceae</taxon>
        <taxon>Verticillium</taxon>
    </lineage>
</organism>
<sequence length="9" mass="1096">PKGRCQRDH</sequence>
<dbReference type="EMBL" id="CVQI01038116">
    <property type="protein sequence ID" value="CRK48944.1"/>
    <property type="molecule type" value="Genomic_DNA"/>
</dbReference>
<dbReference type="Proteomes" id="UP000045706">
    <property type="component" value="Unassembled WGS sequence"/>
</dbReference>
<protein>
    <submittedName>
        <fullName evidence="1">Uncharacterized protein</fullName>
    </submittedName>
</protein>
<accession>A0A0G4NRA9</accession>
<proteinExistence type="predicted"/>
<feature type="non-terminal residue" evidence="1">
    <location>
        <position position="1"/>
    </location>
</feature>
<name>A0A0G4NRA9_VERLO</name>
<reference evidence="2" key="1">
    <citation type="submission" date="2015-05" db="EMBL/GenBank/DDBJ databases">
        <authorList>
            <person name="Fogelqvist Johan"/>
        </authorList>
    </citation>
    <scope>NUCLEOTIDE SEQUENCE [LARGE SCALE GENOMIC DNA]</scope>
</reference>